<dbReference type="AlphaFoldDB" id="A0A430HFS4"/>
<dbReference type="InterPro" id="IPR015292">
    <property type="entry name" value="Tscrpt_reg_YbiH_C"/>
</dbReference>
<comment type="caution">
    <text evidence="7">The sequence shown here is derived from an EMBL/GenBank/DDBJ whole genome shotgun (WGS) entry which is preliminary data.</text>
</comment>
<dbReference type="GO" id="GO:0003700">
    <property type="term" value="F:DNA-binding transcription factor activity"/>
    <property type="evidence" value="ECO:0007669"/>
    <property type="project" value="TreeGrafter"/>
</dbReference>
<evidence type="ECO:0000256" key="3">
    <source>
        <dbReference type="ARBA" id="ARBA00023125"/>
    </source>
</evidence>
<dbReference type="Pfam" id="PF00440">
    <property type="entry name" value="TetR_N"/>
    <property type="match status" value="1"/>
</dbReference>
<dbReference type="GO" id="GO:0000976">
    <property type="term" value="F:transcription cis-regulatory region binding"/>
    <property type="evidence" value="ECO:0007669"/>
    <property type="project" value="TreeGrafter"/>
</dbReference>
<dbReference type="Gene3D" id="1.10.10.60">
    <property type="entry name" value="Homeodomain-like"/>
    <property type="match status" value="1"/>
</dbReference>
<evidence type="ECO:0000256" key="2">
    <source>
        <dbReference type="ARBA" id="ARBA00023015"/>
    </source>
</evidence>
<evidence type="ECO:0000259" key="6">
    <source>
        <dbReference type="PROSITE" id="PS50977"/>
    </source>
</evidence>
<dbReference type="PANTHER" id="PTHR30055">
    <property type="entry name" value="HTH-TYPE TRANSCRIPTIONAL REGULATOR RUTR"/>
    <property type="match status" value="1"/>
</dbReference>
<dbReference type="PROSITE" id="PS50977">
    <property type="entry name" value="HTH_TETR_2"/>
    <property type="match status" value="1"/>
</dbReference>
<dbReference type="PANTHER" id="PTHR30055:SF234">
    <property type="entry name" value="HTH-TYPE TRANSCRIPTIONAL REGULATOR BETI"/>
    <property type="match status" value="1"/>
</dbReference>
<evidence type="ECO:0000256" key="5">
    <source>
        <dbReference type="PROSITE-ProRule" id="PRU00335"/>
    </source>
</evidence>
<keyword evidence="1" id="KW-0678">Repressor</keyword>
<dbReference type="InterPro" id="IPR050109">
    <property type="entry name" value="HTH-type_TetR-like_transc_reg"/>
</dbReference>
<dbReference type="SUPFAM" id="SSF48498">
    <property type="entry name" value="Tetracyclin repressor-like, C-terminal domain"/>
    <property type="match status" value="1"/>
</dbReference>
<keyword evidence="8" id="KW-1185">Reference proteome</keyword>
<dbReference type="InterPro" id="IPR036271">
    <property type="entry name" value="Tet_transcr_reg_TetR-rel_C_sf"/>
</dbReference>
<protein>
    <submittedName>
        <fullName evidence="7">TetR/AcrR family transcriptional regulator</fullName>
    </submittedName>
</protein>
<keyword evidence="2" id="KW-0805">Transcription regulation</keyword>
<dbReference type="Gene3D" id="1.10.357.10">
    <property type="entry name" value="Tetracycline Repressor, domain 2"/>
    <property type="match status" value="1"/>
</dbReference>
<evidence type="ECO:0000256" key="4">
    <source>
        <dbReference type="ARBA" id="ARBA00023163"/>
    </source>
</evidence>
<accession>A0A430HFS4</accession>
<dbReference type="OrthoDB" id="9789566at2"/>
<reference evidence="7 8" key="1">
    <citation type="submission" date="2018-12" db="EMBL/GenBank/DDBJ databases">
        <authorList>
            <person name="Yang E."/>
        </authorList>
    </citation>
    <scope>NUCLEOTIDE SEQUENCE [LARGE SCALE GENOMIC DNA]</scope>
    <source>
        <strain evidence="7 8">SOD</strain>
    </source>
</reference>
<dbReference type="PROSITE" id="PS01081">
    <property type="entry name" value="HTH_TETR_1"/>
    <property type="match status" value="1"/>
</dbReference>
<keyword evidence="3 5" id="KW-0238">DNA-binding</keyword>
<evidence type="ECO:0000313" key="7">
    <source>
        <dbReference type="EMBL" id="RSZ56378.1"/>
    </source>
</evidence>
<organism evidence="7 8">
    <name type="scientific">Massilia atriviolacea</name>
    <dbReference type="NCBI Taxonomy" id="2495579"/>
    <lineage>
        <taxon>Bacteria</taxon>
        <taxon>Pseudomonadati</taxon>
        <taxon>Pseudomonadota</taxon>
        <taxon>Betaproteobacteria</taxon>
        <taxon>Burkholderiales</taxon>
        <taxon>Oxalobacteraceae</taxon>
        <taxon>Telluria group</taxon>
        <taxon>Massilia</taxon>
    </lineage>
</organism>
<dbReference type="PRINTS" id="PR00455">
    <property type="entry name" value="HTHTETR"/>
</dbReference>
<dbReference type="InterPro" id="IPR009057">
    <property type="entry name" value="Homeodomain-like_sf"/>
</dbReference>
<sequence>MSTRNLAWIMRHGGGPAENAWTSHGLLGTIQKSEIKHLFNSHKTGVSPNMKADDNDVRNRIISAATECFAESGFKGTSVRRICERAGANLAMVNYYFGSKDGLYLAIIDREGGVDEMDELTVPASDTTVPAAERLGWLLERLLLDMMVSGPNSLITRLISWELVEPSAALRHIVDTLIDPLQKVMRELVRELAPPDTSEIDIRNSLFSILGQLLYYSHSRPVNEIMAPDLVYDEAGIRAIARHITTFSLRALGVADARHGTA</sequence>
<evidence type="ECO:0000256" key="1">
    <source>
        <dbReference type="ARBA" id="ARBA00022491"/>
    </source>
</evidence>
<dbReference type="EMBL" id="RXLQ01000016">
    <property type="protein sequence ID" value="RSZ56378.1"/>
    <property type="molecule type" value="Genomic_DNA"/>
</dbReference>
<dbReference type="Proteomes" id="UP000278085">
    <property type="component" value="Unassembled WGS sequence"/>
</dbReference>
<feature type="DNA-binding region" description="H-T-H motif" evidence="5">
    <location>
        <begin position="78"/>
        <end position="97"/>
    </location>
</feature>
<proteinExistence type="predicted"/>
<dbReference type="Pfam" id="PF09209">
    <property type="entry name" value="CecR_C"/>
    <property type="match status" value="1"/>
</dbReference>
<gene>
    <name evidence="7" type="ORF">EJB06_24985</name>
</gene>
<dbReference type="SUPFAM" id="SSF46689">
    <property type="entry name" value="Homeodomain-like"/>
    <property type="match status" value="1"/>
</dbReference>
<dbReference type="InterPro" id="IPR001647">
    <property type="entry name" value="HTH_TetR"/>
</dbReference>
<evidence type="ECO:0000313" key="8">
    <source>
        <dbReference type="Proteomes" id="UP000278085"/>
    </source>
</evidence>
<feature type="domain" description="HTH tetR-type" evidence="6">
    <location>
        <begin position="55"/>
        <end position="115"/>
    </location>
</feature>
<name>A0A430HFS4_9BURK</name>
<keyword evidence="4" id="KW-0804">Transcription</keyword>
<dbReference type="InterPro" id="IPR023772">
    <property type="entry name" value="DNA-bd_HTH_TetR-type_CS"/>
</dbReference>